<dbReference type="RefSeq" id="WP_052429974.1">
    <property type="nucleotide sequence ID" value="NZ_BBLT01000002.1"/>
</dbReference>
<accession>A0A098LCR2</accession>
<proteinExistence type="predicted"/>
<sequence>MLKNISLSLFLLAGVLSTYSCSSPEKNKAEKISIELSSLALDTDPVCKMPVAGHLADTLNFNGKIYGFCNTECKKEFAKNSETYLK</sequence>
<dbReference type="OrthoDB" id="678327at2"/>
<dbReference type="InterPro" id="IPR012348">
    <property type="entry name" value="RNR-like"/>
</dbReference>
<feature type="domain" description="TRASH" evidence="2">
    <location>
        <begin position="44"/>
        <end position="81"/>
    </location>
</feature>
<feature type="chain" id="PRO_5001944921" description="TRASH domain-containing protein" evidence="1">
    <location>
        <begin position="23"/>
        <end position="86"/>
    </location>
</feature>
<dbReference type="AlphaFoldDB" id="A0A098LCR2"/>
<evidence type="ECO:0000259" key="2">
    <source>
        <dbReference type="SMART" id="SM00746"/>
    </source>
</evidence>
<reference evidence="3 4" key="1">
    <citation type="submission" date="2014-09" db="EMBL/GenBank/DDBJ databases">
        <title>Sporocytophaga myxococcoides PG-01 genome sequencing.</title>
        <authorList>
            <person name="Liu L."/>
            <person name="Gao P.J."/>
            <person name="Chen G.J."/>
            <person name="Wang L.S."/>
        </authorList>
    </citation>
    <scope>NUCLEOTIDE SEQUENCE [LARGE SCALE GENOMIC DNA]</scope>
    <source>
        <strain evidence="3 4">PG-01</strain>
    </source>
</reference>
<keyword evidence="1" id="KW-0732">Signal</keyword>
<protein>
    <recommendedName>
        <fullName evidence="2">TRASH domain-containing protein</fullName>
    </recommendedName>
</protein>
<dbReference type="Proteomes" id="UP000030185">
    <property type="component" value="Unassembled WGS sequence"/>
</dbReference>
<dbReference type="Pfam" id="PF04945">
    <property type="entry name" value="YHS"/>
    <property type="match status" value="1"/>
</dbReference>
<gene>
    <name evidence="3" type="ORF">MYP_1216</name>
</gene>
<dbReference type="Gene3D" id="1.10.620.20">
    <property type="entry name" value="Ribonucleotide Reductase, subunit A"/>
    <property type="match status" value="1"/>
</dbReference>
<dbReference type="SMART" id="SM00746">
    <property type="entry name" value="TRASH"/>
    <property type="match status" value="1"/>
</dbReference>
<dbReference type="EMBL" id="BBLT01000002">
    <property type="protein sequence ID" value="GAL83988.1"/>
    <property type="molecule type" value="Genomic_DNA"/>
</dbReference>
<dbReference type="STRING" id="153721.MYP_1216"/>
<dbReference type="InterPro" id="IPR011017">
    <property type="entry name" value="TRASH_dom"/>
</dbReference>
<evidence type="ECO:0000313" key="3">
    <source>
        <dbReference type="EMBL" id="GAL83988.1"/>
    </source>
</evidence>
<organism evidence="3 4">
    <name type="scientific">Sporocytophaga myxococcoides</name>
    <dbReference type="NCBI Taxonomy" id="153721"/>
    <lineage>
        <taxon>Bacteria</taxon>
        <taxon>Pseudomonadati</taxon>
        <taxon>Bacteroidota</taxon>
        <taxon>Cytophagia</taxon>
        <taxon>Cytophagales</taxon>
        <taxon>Cytophagaceae</taxon>
        <taxon>Sporocytophaga</taxon>
    </lineage>
</organism>
<feature type="signal peptide" evidence="1">
    <location>
        <begin position="1"/>
        <end position="22"/>
    </location>
</feature>
<dbReference type="eggNOG" id="COG3350">
    <property type="taxonomic scope" value="Bacteria"/>
</dbReference>
<dbReference type="PROSITE" id="PS51257">
    <property type="entry name" value="PROKAR_LIPOPROTEIN"/>
    <property type="match status" value="1"/>
</dbReference>
<evidence type="ECO:0000256" key="1">
    <source>
        <dbReference type="SAM" id="SignalP"/>
    </source>
</evidence>
<name>A0A098LCR2_9BACT</name>
<dbReference type="InterPro" id="IPR007029">
    <property type="entry name" value="YHS_dom"/>
</dbReference>
<comment type="caution">
    <text evidence="3">The sequence shown here is derived from an EMBL/GenBank/DDBJ whole genome shotgun (WGS) entry which is preliminary data.</text>
</comment>
<evidence type="ECO:0000313" key="4">
    <source>
        <dbReference type="Proteomes" id="UP000030185"/>
    </source>
</evidence>
<keyword evidence="4" id="KW-1185">Reference proteome</keyword>
<dbReference type="GO" id="GO:0016491">
    <property type="term" value="F:oxidoreductase activity"/>
    <property type="evidence" value="ECO:0007669"/>
    <property type="project" value="InterPro"/>
</dbReference>